<comment type="caution">
    <text evidence="9">Lacks conserved residue(s) required for the propagation of feature annotation.</text>
</comment>
<dbReference type="HAMAP" id="MF_00336">
    <property type="entry name" value="BioD"/>
    <property type="match status" value="1"/>
</dbReference>
<feature type="binding site" evidence="9">
    <location>
        <begin position="174"/>
        <end position="175"/>
    </location>
    <ligand>
        <name>ATP</name>
        <dbReference type="ChEBI" id="CHEBI:30616"/>
    </ligand>
</feature>
<feature type="binding site" evidence="9">
    <location>
        <position position="15"/>
    </location>
    <ligand>
        <name>Mg(2+)</name>
        <dbReference type="ChEBI" id="CHEBI:18420"/>
    </ligand>
</feature>
<dbReference type="CDD" id="cd03109">
    <property type="entry name" value="DTBS"/>
    <property type="match status" value="1"/>
</dbReference>
<comment type="catalytic activity">
    <reaction evidence="8">
        <text>(7R,8S)-8-amino-7-(carboxyamino)nonanoate + ATP = (4R,5S)-dethiobiotin + ADP + phosphate + H(+)</text>
        <dbReference type="Rhea" id="RHEA:63684"/>
        <dbReference type="ChEBI" id="CHEBI:15378"/>
        <dbReference type="ChEBI" id="CHEBI:30616"/>
        <dbReference type="ChEBI" id="CHEBI:43474"/>
        <dbReference type="ChEBI" id="CHEBI:149470"/>
        <dbReference type="ChEBI" id="CHEBI:149473"/>
        <dbReference type="ChEBI" id="CHEBI:456216"/>
    </reaction>
</comment>
<evidence type="ECO:0000256" key="2">
    <source>
        <dbReference type="ARBA" id="ARBA00022598"/>
    </source>
</evidence>
<dbReference type="GO" id="GO:0009102">
    <property type="term" value="P:biotin biosynthetic process"/>
    <property type="evidence" value="ECO:0007669"/>
    <property type="project" value="UniProtKB-UniRule"/>
</dbReference>
<evidence type="ECO:0000256" key="3">
    <source>
        <dbReference type="ARBA" id="ARBA00022723"/>
    </source>
</evidence>
<comment type="pathway">
    <text evidence="9">Cofactor biosynthesis; biotin biosynthesis; biotin from 7,8-diaminononanoate: step 1/2.</text>
</comment>
<evidence type="ECO:0000313" key="11">
    <source>
        <dbReference type="Proteomes" id="UP000255425"/>
    </source>
</evidence>
<dbReference type="PANTHER" id="PTHR43210">
    <property type="entry name" value="DETHIOBIOTIN SYNTHETASE"/>
    <property type="match status" value="1"/>
</dbReference>
<dbReference type="PANTHER" id="PTHR43210:SF2">
    <property type="entry name" value="ATP-DEPENDENT DETHIOBIOTIN SYNTHETASE BIOD 2"/>
    <property type="match status" value="1"/>
</dbReference>
<evidence type="ECO:0000256" key="5">
    <source>
        <dbReference type="ARBA" id="ARBA00022756"/>
    </source>
</evidence>
<dbReference type="SUPFAM" id="SSF52540">
    <property type="entry name" value="P-loop containing nucleoside triphosphate hydrolases"/>
    <property type="match status" value="1"/>
</dbReference>
<feature type="binding site" evidence="9">
    <location>
        <begin position="11"/>
        <end position="16"/>
    </location>
    <ligand>
        <name>ATP</name>
        <dbReference type="ChEBI" id="CHEBI:30616"/>
    </ligand>
</feature>
<dbReference type="GO" id="GO:0004141">
    <property type="term" value="F:dethiobiotin synthase activity"/>
    <property type="evidence" value="ECO:0007669"/>
    <property type="project" value="UniProtKB-UniRule"/>
</dbReference>
<dbReference type="InterPro" id="IPR004472">
    <property type="entry name" value="DTB_synth_BioD"/>
</dbReference>
<evidence type="ECO:0000256" key="4">
    <source>
        <dbReference type="ARBA" id="ARBA00022741"/>
    </source>
</evidence>
<evidence type="ECO:0000256" key="7">
    <source>
        <dbReference type="ARBA" id="ARBA00022842"/>
    </source>
</evidence>
<protein>
    <recommendedName>
        <fullName evidence="9">ATP-dependent dethiobiotin synthetase BioD</fullName>
        <ecNumber evidence="9">6.3.3.3</ecNumber>
    </recommendedName>
    <alternativeName>
        <fullName evidence="9">DTB synthetase</fullName>
        <shortName evidence="9">DTBS</shortName>
    </alternativeName>
    <alternativeName>
        <fullName evidence="9">Dethiobiotin synthase</fullName>
    </alternativeName>
</protein>
<dbReference type="RefSeq" id="WP_115312472.1">
    <property type="nucleotide sequence ID" value="NZ_CP066042.1"/>
</dbReference>
<name>A0A380GYX3_9STAP</name>
<gene>
    <name evidence="10" type="primary">bioD1</name>
    <name evidence="9" type="synonym">bioD</name>
    <name evidence="10" type="ORF">NCTC11807_00073</name>
</gene>
<keyword evidence="4 9" id="KW-0547">Nucleotide-binding</keyword>
<comment type="subcellular location">
    <subcellularLocation>
        <location evidence="9">Cytoplasm</location>
    </subcellularLocation>
</comment>
<dbReference type="AlphaFoldDB" id="A0A380GYX3"/>
<comment type="cofactor">
    <cofactor evidence="9">
        <name>Mg(2+)</name>
        <dbReference type="ChEBI" id="CHEBI:18420"/>
    </cofactor>
</comment>
<feature type="binding site" evidence="9">
    <location>
        <position position="50"/>
    </location>
    <ligand>
        <name>Mg(2+)</name>
        <dbReference type="ChEBI" id="CHEBI:18420"/>
    </ligand>
</feature>
<dbReference type="GeneID" id="63935346"/>
<dbReference type="NCBIfam" id="TIGR00347">
    <property type="entry name" value="bioD"/>
    <property type="match status" value="1"/>
</dbReference>
<feature type="binding site" evidence="9">
    <location>
        <position position="203"/>
    </location>
    <ligand>
        <name>ATP</name>
        <dbReference type="ChEBI" id="CHEBI:30616"/>
    </ligand>
</feature>
<feature type="binding site" evidence="9">
    <location>
        <begin position="110"/>
        <end position="113"/>
    </location>
    <ligand>
        <name>ATP</name>
        <dbReference type="ChEBI" id="CHEBI:30616"/>
    </ligand>
</feature>
<dbReference type="UniPathway" id="UPA00078">
    <property type="reaction ID" value="UER00161"/>
</dbReference>
<keyword evidence="2 9" id="KW-0436">Ligase</keyword>
<proteinExistence type="inferred from homology"/>
<dbReference type="PIRSF" id="PIRSF006755">
    <property type="entry name" value="DTB_synth"/>
    <property type="match status" value="1"/>
</dbReference>
<evidence type="ECO:0000313" key="10">
    <source>
        <dbReference type="EMBL" id="SUM66965.1"/>
    </source>
</evidence>
<dbReference type="EMBL" id="UHDZ01000001">
    <property type="protein sequence ID" value="SUM66965.1"/>
    <property type="molecule type" value="Genomic_DNA"/>
</dbReference>
<evidence type="ECO:0000256" key="9">
    <source>
        <dbReference type="HAMAP-Rule" id="MF_00336"/>
    </source>
</evidence>
<dbReference type="InterPro" id="IPR027417">
    <property type="entry name" value="P-loop_NTPase"/>
</dbReference>
<dbReference type="GO" id="GO:0000287">
    <property type="term" value="F:magnesium ion binding"/>
    <property type="evidence" value="ECO:0007669"/>
    <property type="project" value="UniProtKB-UniRule"/>
</dbReference>
<feature type="binding site" evidence="9">
    <location>
        <position position="110"/>
    </location>
    <ligand>
        <name>Mg(2+)</name>
        <dbReference type="ChEBI" id="CHEBI:18420"/>
    </ligand>
</feature>
<comment type="similarity">
    <text evidence="9">Belongs to the dethiobiotin synthetase family.</text>
</comment>
<keyword evidence="1 9" id="KW-0963">Cytoplasm</keyword>
<keyword evidence="6 9" id="KW-0067">ATP-binding</keyword>
<reference evidence="10 11" key="1">
    <citation type="submission" date="2018-06" db="EMBL/GenBank/DDBJ databases">
        <authorList>
            <consortium name="Pathogen Informatics"/>
            <person name="Doyle S."/>
        </authorList>
    </citation>
    <scope>NUCLEOTIDE SEQUENCE [LARGE SCALE GENOMIC DNA]</scope>
    <source>
        <strain evidence="10 11">NCTC11807</strain>
    </source>
</reference>
<sequence length="230" mass="26666">MNIFITGTNTDIGKTYVTKHLFKLLKDKGYQVCIFKPFQTEEMSGGRYPDLEIFRNECLLDYETTSLYTFRDPVSPHLAFKIEGHQQFERQRLLNKLKDLESQFDIILIEGAGGIAVPIYECDDYFYLTKDLINDTSDLIVSVLPSKLGAINDAVVHQNYIDEIMLPPNILLMNRYTHSSIEQDNRHTIEKVMHKPVYTFSNQATYKDFQEAFIQQIVGGNNELYTRTSR</sequence>
<keyword evidence="5 9" id="KW-0093">Biotin biosynthesis</keyword>
<dbReference type="Proteomes" id="UP000255425">
    <property type="component" value="Unassembled WGS sequence"/>
</dbReference>
<dbReference type="GO" id="GO:0005524">
    <property type="term" value="F:ATP binding"/>
    <property type="evidence" value="ECO:0007669"/>
    <property type="project" value="UniProtKB-UniRule"/>
</dbReference>
<dbReference type="GO" id="GO:0005829">
    <property type="term" value="C:cytosol"/>
    <property type="evidence" value="ECO:0007669"/>
    <property type="project" value="TreeGrafter"/>
</dbReference>
<keyword evidence="11" id="KW-1185">Reference proteome</keyword>
<comment type="catalytic activity">
    <reaction evidence="9">
        <text>(7R,8S)-7,8-diammoniononanoate + CO2 + ATP = (4R,5S)-dethiobiotin + ADP + phosphate + 3 H(+)</text>
        <dbReference type="Rhea" id="RHEA:15805"/>
        <dbReference type="ChEBI" id="CHEBI:15378"/>
        <dbReference type="ChEBI" id="CHEBI:16526"/>
        <dbReference type="ChEBI" id="CHEBI:30616"/>
        <dbReference type="ChEBI" id="CHEBI:43474"/>
        <dbReference type="ChEBI" id="CHEBI:149469"/>
        <dbReference type="ChEBI" id="CHEBI:149473"/>
        <dbReference type="ChEBI" id="CHEBI:456216"/>
        <dbReference type="EC" id="6.3.3.3"/>
    </reaction>
</comment>
<evidence type="ECO:0000256" key="6">
    <source>
        <dbReference type="ARBA" id="ARBA00022840"/>
    </source>
</evidence>
<keyword evidence="7 9" id="KW-0460">Magnesium</keyword>
<dbReference type="Gene3D" id="3.40.50.300">
    <property type="entry name" value="P-loop containing nucleotide triphosphate hydrolases"/>
    <property type="match status" value="1"/>
</dbReference>
<evidence type="ECO:0000256" key="1">
    <source>
        <dbReference type="ARBA" id="ARBA00022490"/>
    </source>
</evidence>
<dbReference type="Pfam" id="PF13500">
    <property type="entry name" value="AAA_26"/>
    <property type="match status" value="1"/>
</dbReference>
<evidence type="ECO:0000256" key="8">
    <source>
        <dbReference type="ARBA" id="ARBA00047386"/>
    </source>
</evidence>
<keyword evidence="3 9" id="KW-0479">Metal-binding</keyword>
<feature type="binding site" evidence="9">
    <location>
        <position position="40"/>
    </location>
    <ligand>
        <name>substrate</name>
    </ligand>
</feature>
<comment type="function">
    <text evidence="9">Catalyzes a mechanistically unusual reaction, the ATP-dependent insertion of CO2 between the N7 and N8 nitrogen atoms of 7,8-diaminopelargonic acid (DAPA, also called 7,8-diammoniononanoate) to form a ureido ring.</text>
</comment>
<dbReference type="EC" id="6.3.3.3" evidence="9"/>
<feature type="binding site" evidence="9">
    <location>
        <position position="50"/>
    </location>
    <ligand>
        <name>ATP</name>
        <dbReference type="ChEBI" id="CHEBI:30616"/>
    </ligand>
</feature>
<organism evidence="10 11">
    <name type="scientific">Staphylococcus saccharolyticus</name>
    <dbReference type="NCBI Taxonomy" id="33028"/>
    <lineage>
        <taxon>Bacteria</taxon>
        <taxon>Bacillati</taxon>
        <taxon>Bacillota</taxon>
        <taxon>Bacilli</taxon>
        <taxon>Bacillales</taxon>
        <taxon>Staphylococcaceae</taxon>
        <taxon>Staphylococcus</taxon>
    </lineage>
</organism>
<comment type="subunit">
    <text evidence="9">Homodimer.</text>
</comment>
<accession>A0A380GYX3</accession>
<feature type="active site" evidence="9">
    <location>
        <position position="36"/>
    </location>
</feature>